<reference evidence="9" key="1">
    <citation type="submission" date="2019-02" db="EMBL/GenBank/DDBJ databases">
        <title>Draft genome sequence of Sphaerospermopsis reniformis NIES-1949.</title>
        <authorList>
            <person name="Yamaguchi H."/>
            <person name="Suzuki S."/>
            <person name="Kawachi M."/>
        </authorList>
    </citation>
    <scope>NUCLEOTIDE SEQUENCE [LARGE SCALE GENOMIC DNA]</scope>
    <source>
        <strain evidence="9">NIES-1949</strain>
    </source>
</reference>
<comment type="caution">
    <text evidence="8">The sequence shown here is derived from an EMBL/GenBank/DDBJ whole genome shotgun (WGS) entry which is preliminary data.</text>
</comment>
<keyword evidence="4 6" id="KW-1133">Transmembrane helix</keyword>
<accession>A0A479ZV14</accession>
<keyword evidence="9" id="KW-1185">Reference proteome</keyword>
<evidence type="ECO:0000256" key="6">
    <source>
        <dbReference type="RuleBase" id="RU365102"/>
    </source>
</evidence>
<dbReference type="GO" id="GO:0046873">
    <property type="term" value="F:metal ion transmembrane transporter activity"/>
    <property type="evidence" value="ECO:0007669"/>
    <property type="project" value="InterPro"/>
</dbReference>
<dbReference type="PANTHER" id="PTHR12608">
    <property type="entry name" value="TRANSMEMBRANE PROTEIN HTP-1 RELATED"/>
    <property type="match status" value="1"/>
</dbReference>
<evidence type="ECO:0000313" key="9">
    <source>
        <dbReference type="Proteomes" id="UP000300142"/>
    </source>
</evidence>
<gene>
    <name evidence="8" type="ORF">SR1949_14900</name>
</gene>
<dbReference type="Proteomes" id="UP000300142">
    <property type="component" value="Unassembled WGS sequence"/>
</dbReference>
<evidence type="ECO:0000256" key="2">
    <source>
        <dbReference type="ARBA" id="ARBA00009190"/>
    </source>
</evidence>
<dbReference type="RefSeq" id="WP_371851431.1">
    <property type="nucleotide sequence ID" value="NZ_BJCE01000036.1"/>
</dbReference>
<feature type="transmembrane region" description="Helical" evidence="6">
    <location>
        <begin position="112"/>
        <end position="129"/>
    </location>
</feature>
<dbReference type="PANTHER" id="PTHR12608:SF1">
    <property type="entry name" value="TRANSMEMBRANE PROTEIN 165"/>
    <property type="match status" value="1"/>
</dbReference>
<evidence type="ECO:0000256" key="5">
    <source>
        <dbReference type="ARBA" id="ARBA00023136"/>
    </source>
</evidence>
<dbReference type="Pfam" id="PF01169">
    <property type="entry name" value="GDT1"/>
    <property type="match status" value="1"/>
</dbReference>
<dbReference type="AlphaFoldDB" id="A0A479ZV14"/>
<dbReference type="EMBL" id="BJCE01000036">
    <property type="protein sequence ID" value="GCL36387.1"/>
    <property type="molecule type" value="Genomic_DNA"/>
</dbReference>
<feature type="region of interest" description="Disordered" evidence="7">
    <location>
        <begin position="1"/>
        <end position="34"/>
    </location>
</feature>
<evidence type="ECO:0000256" key="7">
    <source>
        <dbReference type="SAM" id="MobiDB-lite"/>
    </source>
</evidence>
<name>A0A479ZV14_9CYAN</name>
<comment type="subcellular location">
    <subcellularLocation>
        <location evidence="1 6">Membrane</location>
        <topology evidence="1 6">Multi-pass membrane protein</topology>
    </subcellularLocation>
</comment>
<keyword evidence="5 6" id="KW-0472">Membrane</keyword>
<dbReference type="InterPro" id="IPR001727">
    <property type="entry name" value="GDT1-like"/>
</dbReference>
<feature type="transmembrane region" description="Helical" evidence="6">
    <location>
        <begin position="76"/>
        <end position="100"/>
    </location>
</feature>
<evidence type="ECO:0000256" key="1">
    <source>
        <dbReference type="ARBA" id="ARBA00004141"/>
    </source>
</evidence>
<keyword evidence="3 6" id="KW-0812">Transmembrane</keyword>
<comment type="similarity">
    <text evidence="2 6">Belongs to the GDT1 family.</text>
</comment>
<protein>
    <recommendedName>
        <fullName evidence="6">GDT1 family protein</fullName>
    </recommendedName>
</protein>
<dbReference type="GO" id="GO:0016020">
    <property type="term" value="C:membrane"/>
    <property type="evidence" value="ECO:0007669"/>
    <property type="project" value="UniProtKB-SubCell"/>
</dbReference>
<feature type="compositionally biased region" description="Polar residues" evidence="7">
    <location>
        <begin position="18"/>
        <end position="34"/>
    </location>
</feature>
<proteinExistence type="inferred from homology"/>
<evidence type="ECO:0000256" key="3">
    <source>
        <dbReference type="ARBA" id="ARBA00022692"/>
    </source>
</evidence>
<evidence type="ECO:0000256" key="4">
    <source>
        <dbReference type="ARBA" id="ARBA00022989"/>
    </source>
</evidence>
<comment type="caution">
    <text evidence="6">Lacks conserved residue(s) required for the propagation of feature annotation.</text>
</comment>
<organism evidence="8 9">
    <name type="scientific">Sphaerospermopsis reniformis</name>
    <dbReference type="NCBI Taxonomy" id="531300"/>
    <lineage>
        <taxon>Bacteria</taxon>
        <taxon>Bacillati</taxon>
        <taxon>Cyanobacteriota</taxon>
        <taxon>Cyanophyceae</taxon>
        <taxon>Nostocales</taxon>
        <taxon>Aphanizomenonaceae</taxon>
        <taxon>Sphaerospermopsis</taxon>
    </lineage>
</organism>
<evidence type="ECO:0000313" key="8">
    <source>
        <dbReference type="EMBL" id="GCL36387.1"/>
    </source>
</evidence>
<feature type="transmembrane region" description="Helical" evidence="6">
    <location>
        <begin position="39"/>
        <end position="56"/>
    </location>
</feature>
<sequence length="130" mass="14031">MKRLTPVKLDTRPVTITEPETQSPVPENTAQPANKKQQSVWMVLGTTFITIFLAEIGDKTQLSTLLMSAESHAPWLVFLGSGTALVTTSLLGVLLGGFIASKLSPKTVEKSAGVMLLLISVMLFWDVFVG</sequence>